<name>A0A2N8KHV2_9BURK</name>
<keyword evidence="4" id="KW-0804">Transcription</keyword>
<evidence type="ECO:0000256" key="3">
    <source>
        <dbReference type="ARBA" id="ARBA00023125"/>
    </source>
</evidence>
<evidence type="ECO:0000313" key="6">
    <source>
        <dbReference type="EMBL" id="PND33011.1"/>
    </source>
</evidence>
<protein>
    <submittedName>
        <fullName evidence="6">LysR family transcriptional regulator</fullName>
    </submittedName>
</protein>
<dbReference type="GO" id="GO:0003700">
    <property type="term" value="F:DNA-binding transcription factor activity"/>
    <property type="evidence" value="ECO:0007669"/>
    <property type="project" value="InterPro"/>
</dbReference>
<dbReference type="AlphaFoldDB" id="A0A2N8KHV2"/>
<accession>A0A2N8KHV2</accession>
<dbReference type="PANTHER" id="PTHR30579:SF7">
    <property type="entry name" value="HTH-TYPE TRANSCRIPTIONAL REGULATOR LRHA-RELATED"/>
    <property type="match status" value="1"/>
</dbReference>
<dbReference type="InterPro" id="IPR000847">
    <property type="entry name" value="LysR_HTH_N"/>
</dbReference>
<dbReference type="Proteomes" id="UP000235994">
    <property type="component" value="Unassembled WGS sequence"/>
</dbReference>
<dbReference type="RefSeq" id="WP_102774114.1">
    <property type="nucleotide sequence ID" value="NZ_POQS01000004.1"/>
</dbReference>
<keyword evidence="3" id="KW-0238">DNA-binding</keyword>
<dbReference type="FunFam" id="1.10.10.10:FF:000001">
    <property type="entry name" value="LysR family transcriptional regulator"/>
    <property type="match status" value="1"/>
</dbReference>
<dbReference type="Gene3D" id="1.10.10.10">
    <property type="entry name" value="Winged helix-like DNA-binding domain superfamily/Winged helix DNA-binding domain"/>
    <property type="match status" value="1"/>
</dbReference>
<feature type="domain" description="HTH lysR-type" evidence="5">
    <location>
        <begin position="2"/>
        <end position="59"/>
    </location>
</feature>
<reference evidence="6 7" key="1">
    <citation type="submission" date="2018-01" db="EMBL/GenBank/DDBJ databases">
        <title>The draft genome of an aniline degradation strain ANB-1.</title>
        <authorList>
            <person name="Zhang L."/>
            <person name="Jiang J."/>
        </authorList>
    </citation>
    <scope>NUCLEOTIDE SEQUENCE [LARGE SCALE GENOMIC DNA]</scope>
    <source>
        <strain evidence="6 7">ANB-1</strain>
    </source>
</reference>
<gene>
    <name evidence="6" type="ORF">C1I89_18705</name>
</gene>
<evidence type="ECO:0000256" key="2">
    <source>
        <dbReference type="ARBA" id="ARBA00023015"/>
    </source>
</evidence>
<keyword evidence="2" id="KW-0805">Transcription regulation</keyword>
<dbReference type="InterPro" id="IPR005119">
    <property type="entry name" value="LysR_subst-bd"/>
</dbReference>
<comment type="similarity">
    <text evidence="1">Belongs to the LysR transcriptional regulatory family.</text>
</comment>
<dbReference type="InterPro" id="IPR050176">
    <property type="entry name" value="LTTR"/>
</dbReference>
<dbReference type="InterPro" id="IPR036390">
    <property type="entry name" value="WH_DNA-bd_sf"/>
</dbReference>
<dbReference type="Pfam" id="PF03466">
    <property type="entry name" value="LysR_substrate"/>
    <property type="match status" value="1"/>
</dbReference>
<organism evidence="6 7">
    <name type="scientific">Achromobacter pulmonis</name>
    <dbReference type="NCBI Taxonomy" id="1389932"/>
    <lineage>
        <taxon>Bacteria</taxon>
        <taxon>Pseudomonadati</taxon>
        <taxon>Pseudomonadota</taxon>
        <taxon>Betaproteobacteria</taxon>
        <taxon>Burkholderiales</taxon>
        <taxon>Alcaligenaceae</taxon>
        <taxon>Achromobacter</taxon>
    </lineage>
</organism>
<dbReference type="Pfam" id="PF00126">
    <property type="entry name" value="HTH_1"/>
    <property type="match status" value="1"/>
</dbReference>
<keyword evidence="7" id="KW-1185">Reference proteome</keyword>
<proteinExistence type="inferred from homology"/>
<dbReference type="GO" id="GO:0003677">
    <property type="term" value="F:DNA binding"/>
    <property type="evidence" value="ECO:0007669"/>
    <property type="project" value="UniProtKB-KW"/>
</dbReference>
<dbReference type="PANTHER" id="PTHR30579">
    <property type="entry name" value="TRANSCRIPTIONAL REGULATOR"/>
    <property type="match status" value="1"/>
</dbReference>
<dbReference type="Gene3D" id="3.40.190.10">
    <property type="entry name" value="Periplasmic binding protein-like II"/>
    <property type="match status" value="2"/>
</dbReference>
<evidence type="ECO:0000259" key="5">
    <source>
        <dbReference type="PROSITE" id="PS50931"/>
    </source>
</evidence>
<dbReference type="SUPFAM" id="SSF46785">
    <property type="entry name" value="Winged helix' DNA-binding domain"/>
    <property type="match status" value="1"/>
</dbReference>
<evidence type="ECO:0000256" key="1">
    <source>
        <dbReference type="ARBA" id="ARBA00009437"/>
    </source>
</evidence>
<dbReference type="InterPro" id="IPR036388">
    <property type="entry name" value="WH-like_DNA-bd_sf"/>
</dbReference>
<dbReference type="EMBL" id="POQS01000004">
    <property type="protein sequence ID" value="PND33011.1"/>
    <property type="molecule type" value="Genomic_DNA"/>
</dbReference>
<comment type="caution">
    <text evidence="6">The sequence shown here is derived from an EMBL/GenBank/DDBJ whole genome shotgun (WGS) entry which is preliminary data.</text>
</comment>
<evidence type="ECO:0000313" key="7">
    <source>
        <dbReference type="Proteomes" id="UP000235994"/>
    </source>
</evidence>
<dbReference type="SUPFAM" id="SSF53850">
    <property type="entry name" value="Periplasmic binding protein-like II"/>
    <property type="match status" value="1"/>
</dbReference>
<sequence>MLDPVLLRSFITVVDTGNFTRAAEYLHLTQSTVSQHVLRLEDRLGCQLLDRSQRHILPTEEGERLLGYARSILRLAEEACASVAAAQASAVLRLGAPEEFMGAALMPTLAAVQAAHPLLRVEVEGGLSHELLRRYREGDLDLLLVKQWEVDADCHAQWAEPLCWIAARDAAAPAAGTAVPLVAFPAGALYRQEMTAMLENCGRPWQVRFCSPSLPSLTAAVAAGLGVSLLPAACVGPEHRVLTAAEGYAAPAGLRLALYARARLSEAGRALLRALTGYCEQRAAEVSARAG</sequence>
<evidence type="ECO:0000256" key="4">
    <source>
        <dbReference type="ARBA" id="ARBA00023163"/>
    </source>
</evidence>
<dbReference type="PROSITE" id="PS50931">
    <property type="entry name" value="HTH_LYSR"/>
    <property type="match status" value="1"/>
</dbReference>
<dbReference type="PRINTS" id="PR00039">
    <property type="entry name" value="HTHLYSR"/>
</dbReference>